<dbReference type="RefSeq" id="WP_166280766.1">
    <property type="nucleotide sequence ID" value="NZ_JTHE03000035.1"/>
</dbReference>
<reference evidence="4 5" key="1">
    <citation type="journal article" date="2015" name="Genome Announc.">
        <title>Draft Genome Sequence of Filamentous Marine Cyanobacterium Lyngbya confervoides Strain BDU141951.</title>
        <authorList>
            <person name="Chandrababunaidu M.M."/>
            <person name="Sen D."/>
            <person name="Tripathy S."/>
        </authorList>
    </citation>
    <scope>NUCLEOTIDE SEQUENCE [LARGE SCALE GENOMIC DNA]</scope>
    <source>
        <strain evidence="4 5">BDU141951</strain>
    </source>
</reference>
<dbReference type="Pfam" id="PF08239">
    <property type="entry name" value="SH3_3"/>
    <property type="match status" value="1"/>
</dbReference>
<dbReference type="InterPro" id="IPR003646">
    <property type="entry name" value="SH3-like_bac-type"/>
</dbReference>
<dbReference type="Gene3D" id="2.30.30.40">
    <property type="entry name" value="SH3 Domains"/>
    <property type="match status" value="1"/>
</dbReference>
<gene>
    <name evidence="4" type="ORF">QQ91_0005195</name>
</gene>
<comment type="caution">
    <text evidence="4">The sequence shown here is derived from an EMBL/GenBank/DDBJ whole genome shotgun (WGS) entry which is preliminary data.</text>
</comment>
<feature type="signal peptide" evidence="2">
    <location>
        <begin position="1"/>
        <end position="24"/>
    </location>
</feature>
<evidence type="ECO:0000313" key="5">
    <source>
        <dbReference type="Proteomes" id="UP000031561"/>
    </source>
</evidence>
<feature type="chain" id="PRO_5044771990" evidence="2">
    <location>
        <begin position="25"/>
        <end position="290"/>
    </location>
</feature>
<name>A0ABD4T163_9CYAN</name>
<feature type="domain" description="SH3b" evidence="3">
    <location>
        <begin position="84"/>
        <end position="153"/>
    </location>
</feature>
<dbReference type="PROSITE" id="PS51257">
    <property type="entry name" value="PROKAR_LIPOPROTEIN"/>
    <property type="match status" value="1"/>
</dbReference>
<proteinExistence type="predicted"/>
<keyword evidence="2" id="KW-0732">Signal</keyword>
<dbReference type="PROSITE" id="PS51781">
    <property type="entry name" value="SH3B"/>
    <property type="match status" value="1"/>
</dbReference>
<dbReference type="AlphaFoldDB" id="A0ABD4T163"/>
<protein>
    <submittedName>
        <fullName evidence="4">SH3 domain-containing protein</fullName>
    </submittedName>
</protein>
<evidence type="ECO:0000259" key="3">
    <source>
        <dbReference type="PROSITE" id="PS51781"/>
    </source>
</evidence>
<dbReference type="EMBL" id="JTHE03000035">
    <property type="protein sequence ID" value="MCM1982223.1"/>
    <property type="molecule type" value="Genomic_DNA"/>
</dbReference>
<keyword evidence="5" id="KW-1185">Reference proteome</keyword>
<dbReference type="SMART" id="SM00287">
    <property type="entry name" value="SH3b"/>
    <property type="match status" value="1"/>
</dbReference>
<sequence length="290" mass="31929">MIRPTSRNLIPLAGLCVCCILLQACQQGSPDTETRGRSPDTTAIVNEPSGEAPSSDTPGNEPPPQREVEVRTYVAEKIDPVAAQLTSQYAGSKINVRSQPSTQSKIKHYGLKGDRVTLLQQAEGEDSYLWYYLQFEKSKAEGWVRSDFVTQADSGHSALLPRTSYRPYDFEGDPWLSSFNQAYQAAKANNAPWISDPEQVAIRLAGFSDSSDCQPDSVSTIASQDPNWVTVLVKTGDSQGEQCADDSVAASEIRADLIRTQNLWEIDWAGGRYRCRRGRGQQEFAPSLCS</sequence>
<accession>A0ABD4T163</accession>
<organism evidence="4 5">
    <name type="scientific">Lyngbya confervoides BDU141951</name>
    <dbReference type="NCBI Taxonomy" id="1574623"/>
    <lineage>
        <taxon>Bacteria</taxon>
        <taxon>Bacillati</taxon>
        <taxon>Cyanobacteriota</taxon>
        <taxon>Cyanophyceae</taxon>
        <taxon>Oscillatoriophycideae</taxon>
        <taxon>Oscillatoriales</taxon>
        <taxon>Microcoleaceae</taxon>
        <taxon>Lyngbya</taxon>
    </lineage>
</organism>
<dbReference type="Proteomes" id="UP000031561">
    <property type="component" value="Unassembled WGS sequence"/>
</dbReference>
<evidence type="ECO:0000256" key="2">
    <source>
        <dbReference type="SAM" id="SignalP"/>
    </source>
</evidence>
<evidence type="ECO:0000256" key="1">
    <source>
        <dbReference type="SAM" id="MobiDB-lite"/>
    </source>
</evidence>
<feature type="region of interest" description="Disordered" evidence="1">
    <location>
        <begin position="29"/>
        <end position="65"/>
    </location>
</feature>
<evidence type="ECO:0000313" key="4">
    <source>
        <dbReference type="EMBL" id="MCM1982223.1"/>
    </source>
</evidence>